<dbReference type="PANTHER" id="PTHR47784:SF5">
    <property type="entry name" value="STEROL UPTAKE CONTROL PROTEIN 2"/>
    <property type="match status" value="1"/>
</dbReference>
<dbReference type="InterPro" id="IPR036864">
    <property type="entry name" value="Zn2-C6_fun-type_DNA-bd_sf"/>
</dbReference>
<dbReference type="PANTHER" id="PTHR47784">
    <property type="entry name" value="STEROL UPTAKE CONTROL PROTEIN 2"/>
    <property type="match status" value="1"/>
</dbReference>
<feature type="region of interest" description="Disordered" evidence="2">
    <location>
        <begin position="62"/>
        <end position="86"/>
    </location>
</feature>
<dbReference type="PROSITE" id="PS00463">
    <property type="entry name" value="ZN2_CY6_FUNGAL_1"/>
    <property type="match status" value="1"/>
</dbReference>
<dbReference type="EMBL" id="JAGPYM010000039">
    <property type="protein sequence ID" value="KAH6874373.1"/>
    <property type="molecule type" value="Genomic_DNA"/>
</dbReference>
<evidence type="ECO:0000256" key="1">
    <source>
        <dbReference type="ARBA" id="ARBA00023242"/>
    </source>
</evidence>
<proteinExistence type="predicted"/>
<dbReference type="SMART" id="SM00066">
    <property type="entry name" value="GAL4"/>
    <property type="match status" value="1"/>
</dbReference>
<dbReference type="InterPro" id="IPR021858">
    <property type="entry name" value="Fun_TF"/>
</dbReference>
<keyword evidence="3" id="KW-0812">Transmembrane</keyword>
<dbReference type="AlphaFoldDB" id="A0A9P8VTF1"/>
<accession>A0A9P8VTF1</accession>
<organism evidence="5 6">
    <name type="scientific">Thelonectria olida</name>
    <dbReference type="NCBI Taxonomy" id="1576542"/>
    <lineage>
        <taxon>Eukaryota</taxon>
        <taxon>Fungi</taxon>
        <taxon>Dikarya</taxon>
        <taxon>Ascomycota</taxon>
        <taxon>Pezizomycotina</taxon>
        <taxon>Sordariomycetes</taxon>
        <taxon>Hypocreomycetidae</taxon>
        <taxon>Hypocreales</taxon>
        <taxon>Nectriaceae</taxon>
        <taxon>Thelonectria</taxon>
    </lineage>
</organism>
<evidence type="ECO:0000259" key="4">
    <source>
        <dbReference type="PROSITE" id="PS50048"/>
    </source>
</evidence>
<comment type="caution">
    <text evidence="5">The sequence shown here is derived from an EMBL/GenBank/DDBJ whole genome shotgun (WGS) entry which is preliminary data.</text>
</comment>
<dbReference type="Proteomes" id="UP000777438">
    <property type="component" value="Unassembled WGS sequence"/>
</dbReference>
<evidence type="ECO:0000256" key="3">
    <source>
        <dbReference type="SAM" id="Phobius"/>
    </source>
</evidence>
<feature type="domain" description="Zn(2)-C6 fungal-type" evidence="4">
    <location>
        <begin position="11"/>
        <end position="41"/>
    </location>
</feature>
<dbReference type="OrthoDB" id="5295362at2759"/>
<keyword evidence="6" id="KW-1185">Reference proteome</keyword>
<dbReference type="SUPFAM" id="SSF57701">
    <property type="entry name" value="Zn2/Cys6 DNA-binding domain"/>
    <property type="match status" value="1"/>
</dbReference>
<dbReference type="Gene3D" id="4.10.240.10">
    <property type="entry name" value="Zn(2)-C6 fungal-type DNA-binding domain"/>
    <property type="match status" value="1"/>
</dbReference>
<dbReference type="PROSITE" id="PS50048">
    <property type="entry name" value="ZN2_CY6_FUNGAL_2"/>
    <property type="match status" value="1"/>
</dbReference>
<dbReference type="InterPro" id="IPR001138">
    <property type="entry name" value="Zn2Cys6_DnaBD"/>
</dbReference>
<dbReference type="GO" id="GO:0001228">
    <property type="term" value="F:DNA-binding transcription activator activity, RNA polymerase II-specific"/>
    <property type="evidence" value="ECO:0007669"/>
    <property type="project" value="TreeGrafter"/>
</dbReference>
<dbReference type="GO" id="GO:0008270">
    <property type="term" value="F:zinc ion binding"/>
    <property type="evidence" value="ECO:0007669"/>
    <property type="project" value="InterPro"/>
</dbReference>
<name>A0A9P8VTF1_9HYPO</name>
<evidence type="ECO:0000313" key="6">
    <source>
        <dbReference type="Proteomes" id="UP000777438"/>
    </source>
</evidence>
<reference evidence="5 6" key="1">
    <citation type="journal article" date="2021" name="Nat. Commun.">
        <title>Genetic determinants of endophytism in the Arabidopsis root mycobiome.</title>
        <authorList>
            <person name="Mesny F."/>
            <person name="Miyauchi S."/>
            <person name="Thiergart T."/>
            <person name="Pickel B."/>
            <person name="Atanasova L."/>
            <person name="Karlsson M."/>
            <person name="Huettel B."/>
            <person name="Barry K.W."/>
            <person name="Haridas S."/>
            <person name="Chen C."/>
            <person name="Bauer D."/>
            <person name="Andreopoulos W."/>
            <person name="Pangilinan J."/>
            <person name="LaButti K."/>
            <person name="Riley R."/>
            <person name="Lipzen A."/>
            <person name="Clum A."/>
            <person name="Drula E."/>
            <person name="Henrissat B."/>
            <person name="Kohler A."/>
            <person name="Grigoriev I.V."/>
            <person name="Martin F.M."/>
            <person name="Hacquard S."/>
        </authorList>
    </citation>
    <scope>NUCLEOTIDE SEQUENCE [LARGE SCALE GENOMIC DNA]</scope>
    <source>
        <strain evidence="5 6">MPI-CAGE-CH-0241</strain>
    </source>
</reference>
<dbReference type="Pfam" id="PF00172">
    <property type="entry name" value="Zn_clus"/>
    <property type="match status" value="1"/>
</dbReference>
<dbReference type="CDD" id="cd00067">
    <property type="entry name" value="GAL4"/>
    <property type="match status" value="1"/>
</dbReference>
<feature type="transmembrane region" description="Helical" evidence="3">
    <location>
        <begin position="201"/>
        <end position="219"/>
    </location>
</feature>
<keyword evidence="1" id="KW-0539">Nucleus</keyword>
<gene>
    <name evidence="5" type="ORF">B0T10DRAFT_498842</name>
</gene>
<dbReference type="InterPro" id="IPR053157">
    <property type="entry name" value="Sterol_Uptake_Regulator"/>
</dbReference>
<evidence type="ECO:0000256" key="2">
    <source>
        <dbReference type="SAM" id="MobiDB-lite"/>
    </source>
</evidence>
<dbReference type="Pfam" id="PF11951">
    <property type="entry name" value="Fungal_trans_2"/>
    <property type="match status" value="1"/>
</dbReference>
<sequence>MRRSHTKSRKGCLNCKRRKVKCDEAHPACFNCKRYGVSCSLGGNRESMASLSSHNGSRIALPAMQPNLTSPTPAPSPNSDAGPPTDMSGSSIVGLGLFDHPNPCLPQELWGREMELMHHYCTETANTISLRGDMCHVWNVIVPRIGYSHPFVTHGILAIAAVHKSGLVPSNRETYLRLAAYHQMVGSKSFRQELQRSTRENSMALFSFASAVVLYMFTLPSRLQSRQLEDPITSFVELVKLLQGIETILNPIHSFIRATEFAPLIDGAYPVECDDSLADTPSLENTNLPHDMWEALQRLRIFHEEEISAPSIVYYRQLMDQLEETIKLVTRAGIHAESGAILGCLYTLHSSIILDLMAHQSRALPFLAYYSVLLVSVERNFWYTRGWGKRLLAEVELMLAGQPKYLSMIQWPIKAIDELYRTPSAPTCRS</sequence>
<keyword evidence="3" id="KW-1133">Transmembrane helix</keyword>
<protein>
    <recommendedName>
        <fullName evidence="4">Zn(2)-C6 fungal-type domain-containing protein</fullName>
    </recommendedName>
</protein>
<evidence type="ECO:0000313" key="5">
    <source>
        <dbReference type="EMBL" id="KAH6874373.1"/>
    </source>
</evidence>
<keyword evidence="3" id="KW-0472">Membrane</keyword>